<comment type="caution">
    <text evidence="2">The sequence shown here is derived from an EMBL/GenBank/DDBJ whole genome shotgun (WGS) entry which is preliminary data.</text>
</comment>
<name>A0ABD2VFL8_9SOLN</name>
<protein>
    <submittedName>
        <fullName evidence="2">Uncharacterized protein</fullName>
    </submittedName>
</protein>
<proteinExistence type="predicted"/>
<organism evidence="2 3">
    <name type="scientific">Solanum stoloniferum</name>
    <dbReference type="NCBI Taxonomy" id="62892"/>
    <lineage>
        <taxon>Eukaryota</taxon>
        <taxon>Viridiplantae</taxon>
        <taxon>Streptophyta</taxon>
        <taxon>Embryophyta</taxon>
        <taxon>Tracheophyta</taxon>
        <taxon>Spermatophyta</taxon>
        <taxon>Magnoliopsida</taxon>
        <taxon>eudicotyledons</taxon>
        <taxon>Gunneridae</taxon>
        <taxon>Pentapetalae</taxon>
        <taxon>asterids</taxon>
        <taxon>lamiids</taxon>
        <taxon>Solanales</taxon>
        <taxon>Solanaceae</taxon>
        <taxon>Solanoideae</taxon>
        <taxon>Solaneae</taxon>
        <taxon>Solanum</taxon>
    </lineage>
</organism>
<sequence length="115" mass="12103">PRIIHYSSSSLFLSLPLSSASSSSILFLPPFLPVRLATMLSGGSLLSPSSSSSPLLPLLFLSSPFFSPSHLSVFRQNEQLQPLSSSTSNRRGSTAATAGEDSQPGEANGEQLLQP</sequence>
<dbReference type="Proteomes" id="UP001627284">
    <property type="component" value="Unassembled WGS sequence"/>
</dbReference>
<evidence type="ECO:0000313" key="2">
    <source>
        <dbReference type="EMBL" id="KAL3379894.1"/>
    </source>
</evidence>
<accession>A0ABD2VFL8</accession>
<dbReference type="AlphaFoldDB" id="A0ABD2VFL8"/>
<feature type="region of interest" description="Disordered" evidence="1">
    <location>
        <begin position="78"/>
        <end position="115"/>
    </location>
</feature>
<keyword evidence="3" id="KW-1185">Reference proteome</keyword>
<feature type="non-terminal residue" evidence="2">
    <location>
        <position position="1"/>
    </location>
</feature>
<feature type="compositionally biased region" description="Polar residues" evidence="1">
    <location>
        <begin position="78"/>
        <end position="96"/>
    </location>
</feature>
<evidence type="ECO:0000313" key="3">
    <source>
        <dbReference type="Proteomes" id="UP001627284"/>
    </source>
</evidence>
<gene>
    <name evidence="2" type="ORF">AABB24_000513</name>
</gene>
<dbReference type="EMBL" id="JBJKTR010000001">
    <property type="protein sequence ID" value="KAL3379894.1"/>
    <property type="molecule type" value="Genomic_DNA"/>
</dbReference>
<evidence type="ECO:0000256" key="1">
    <source>
        <dbReference type="SAM" id="MobiDB-lite"/>
    </source>
</evidence>
<reference evidence="2 3" key="1">
    <citation type="submission" date="2024-05" db="EMBL/GenBank/DDBJ databases">
        <title>De novo assembly of an allotetraploid wild potato.</title>
        <authorList>
            <person name="Hosaka A.J."/>
        </authorList>
    </citation>
    <scope>NUCLEOTIDE SEQUENCE [LARGE SCALE GENOMIC DNA]</scope>
    <source>
        <tissue evidence="2">Young leaves</tissue>
    </source>
</reference>